<dbReference type="NCBIfam" id="NF038012">
    <property type="entry name" value="DMT_1"/>
    <property type="match status" value="1"/>
</dbReference>
<dbReference type="AlphaFoldDB" id="X0PX48"/>
<sequence length="312" mass="32098">ETRTCVNSARTPQPRGTLRGMSLPFASIVCALIAALLFACASVAQQSAASAVPEDAALMTTLLRSPRWWAGFVGDGGGYAMQAVALALGSVLVVQPLLVTALLFALPLSAKFSGYRLSRTTWALAVALAVALAIFLVVGDPTEGNIDAPFREWVVPLGILLAVVAVAAAAGMSKIDPGWRALLLGGAGGILYGVAVAFTKYVVELVPRGLWAVLSSWQAWALVAAGLVGVYLQQRGFQVGPLSASLPALTIAEPLAAVFLGMTVLDERLRVSGPGLVVVGCAVAVMLVATIGLSRSQAQRTSDTTATSPVSS</sequence>
<feature type="transmembrane region" description="Helical" evidence="1">
    <location>
        <begin position="79"/>
        <end position="108"/>
    </location>
</feature>
<feature type="transmembrane region" description="Helical" evidence="1">
    <location>
        <begin position="153"/>
        <end position="170"/>
    </location>
</feature>
<evidence type="ECO:0000256" key="1">
    <source>
        <dbReference type="SAM" id="Phobius"/>
    </source>
</evidence>
<keyword evidence="1" id="KW-0472">Membrane</keyword>
<feature type="transmembrane region" description="Helical" evidence="1">
    <location>
        <begin position="182"/>
        <end position="203"/>
    </location>
</feature>
<organism evidence="2 3">
    <name type="scientific">Rhodococcus wratislaviensis NBRC 100605</name>
    <dbReference type="NCBI Taxonomy" id="1219028"/>
    <lineage>
        <taxon>Bacteria</taxon>
        <taxon>Bacillati</taxon>
        <taxon>Actinomycetota</taxon>
        <taxon>Actinomycetes</taxon>
        <taxon>Mycobacteriales</taxon>
        <taxon>Nocardiaceae</taxon>
        <taxon>Rhodococcus</taxon>
    </lineage>
</organism>
<keyword evidence="3" id="KW-1185">Reference proteome</keyword>
<evidence type="ECO:0000313" key="3">
    <source>
        <dbReference type="Proteomes" id="UP000019491"/>
    </source>
</evidence>
<feature type="non-terminal residue" evidence="2">
    <location>
        <position position="1"/>
    </location>
</feature>
<feature type="transmembrane region" description="Helical" evidence="1">
    <location>
        <begin position="120"/>
        <end position="138"/>
    </location>
</feature>
<keyword evidence="1" id="KW-0812">Transmembrane</keyword>
<accession>X0PX48</accession>
<reference evidence="2 3" key="1">
    <citation type="submission" date="2014-02" db="EMBL/GenBank/DDBJ databases">
        <title>Whole genome shotgun sequence of Rhodococcus wratislaviensis NBRC 100605.</title>
        <authorList>
            <person name="Hosoyama A."/>
            <person name="Tsuchikane K."/>
            <person name="Yoshida I."/>
            <person name="Ohji S."/>
            <person name="Ichikawa N."/>
            <person name="Yamazoe A."/>
            <person name="Fujita N."/>
        </authorList>
    </citation>
    <scope>NUCLEOTIDE SEQUENCE [LARGE SCALE GENOMIC DNA]</scope>
    <source>
        <strain evidence="2 3">NBRC 100605</strain>
    </source>
</reference>
<keyword evidence="1" id="KW-1133">Transmembrane helix</keyword>
<feature type="transmembrane region" description="Helical" evidence="1">
    <location>
        <begin position="244"/>
        <end position="265"/>
    </location>
</feature>
<dbReference type="Proteomes" id="UP000019491">
    <property type="component" value="Unassembled WGS sequence"/>
</dbReference>
<evidence type="ECO:0000313" key="2">
    <source>
        <dbReference type="EMBL" id="GAF47923.1"/>
    </source>
</evidence>
<dbReference type="PANTHER" id="PTHR40761">
    <property type="entry name" value="CONSERVED INTEGRAL MEMBRANE ALANINE VALINE AND LEUCINE RICH PROTEIN-RELATED"/>
    <property type="match status" value="1"/>
</dbReference>
<proteinExistence type="predicted"/>
<feature type="transmembrane region" description="Helical" evidence="1">
    <location>
        <begin position="209"/>
        <end position="232"/>
    </location>
</feature>
<feature type="transmembrane region" description="Helical" evidence="1">
    <location>
        <begin position="21"/>
        <end position="44"/>
    </location>
</feature>
<comment type="caution">
    <text evidence="2">The sequence shown here is derived from an EMBL/GenBank/DDBJ whole genome shotgun (WGS) entry which is preliminary data.</text>
</comment>
<name>X0PX48_RHOWR</name>
<feature type="transmembrane region" description="Helical" evidence="1">
    <location>
        <begin position="271"/>
        <end position="293"/>
    </location>
</feature>
<dbReference type="EMBL" id="BAWF01000047">
    <property type="protein sequence ID" value="GAF47923.1"/>
    <property type="molecule type" value="Genomic_DNA"/>
</dbReference>
<protein>
    <submittedName>
        <fullName evidence="2">Uncharacterized protein</fullName>
    </submittedName>
</protein>
<gene>
    <name evidence="2" type="ORF">RW1_047_00010</name>
</gene>
<dbReference type="PANTHER" id="PTHR40761:SF1">
    <property type="entry name" value="CONSERVED INTEGRAL MEMBRANE ALANINE VALINE AND LEUCINE RICH PROTEIN-RELATED"/>
    <property type="match status" value="1"/>
</dbReference>